<dbReference type="SUPFAM" id="SSF81301">
    <property type="entry name" value="Nucleotidyltransferase"/>
    <property type="match status" value="1"/>
</dbReference>
<dbReference type="InterPro" id="IPR006674">
    <property type="entry name" value="HD_domain"/>
</dbReference>
<dbReference type="CDD" id="cd04876">
    <property type="entry name" value="ACT_RelA-SpoT"/>
    <property type="match status" value="1"/>
</dbReference>
<dbReference type="SMART" id="SM00954">
    <property type="entry name" value="RelA_SpoT"/>
    <property type="match status" value="1"/>
</dbReference>
<name>A0A6J7HZP6_9ZZZZ</name>
<dbReference type="SMART" id="SM00471">
    <property type="entry name" value="HDc"/>
    <property type="match status" value="1"/>
</dbReference>
<dbReference type="Gene3D" id="3.10.20.30">
    <property type="match status" value="1"/>
</dbReference>
<evidence type="ECO:0000259" key="4">
    <source>
        <dbReference type="PROSITE" id="PS51831"/>
    </source>
</evidence>
<evidence type="ECO:0000256" key="2">
    <source>
        <dbReference type="ARBA" id="ARBA00025704"/>
    </source>
</evidence>
<dbReference type="Pfam" id="PF02824">
    <property type="entry name" value="TGS"/>
    <property type="match status" value="1"/>
</dbReference>
<dbReference type="FunFam" id="3.30.460.10:FF:000001">
    <property type="entry name" value="GTP pyrophosphokinase RelA"/>
    <property type="match status" value="1"/>
</dbReference>
<comment type="similarity">
    <text evidence="1">Belongs to the RelA/SpoT family.</text>
</comment>
<dbReference type="InterPro" id="IPR033655">
    <property type="entry name" value="TGS_RelA/SpoT"/>
</dbReference>
<dbReference type="Gene3D" id="1.10.3210.10">
    <property type="entry name" value="Hypothetical protein af1432"/>
    <property type="match status" value="1"/>
</dbReference>
<dbReference type="PANTHER" id="PTHR21262:SF31">
    <property type="entry name" value="GTP PYROPHOSPHOKINASE"/>
    <property type="match status" value="1"/>
</dbReference>
<dbReference type="Pfam" id="PF13328">
    <property type="entry name" value="HD_4"/>
    <property type="match status" value="1"/>
</dbReference>
<dbReference type="InterPro" id="IPR045600">
    <property type="entry name" value="RelA/SpoT_AH_RIS"/>
</dbReference>
<dbReference type="InterPro" id="IPR007685">
    <property type="entry name" value="RelA_SpoT"/>
</dbReference>
<dbReference type="PROSITE" id="PS51671">
    <property type="entry name" value="ACT"/>
    <property type="match status" value="1"/>
</dbReference>
<dbReference type="InterPro" id="IPR012676">
    <property type="entry name" value="TGS-like"/>
</dbReference>
<organism evidence="6">
    <name type="scientific">freshwater metagenome</name>
    <dbReference type="NCBI Taxonomy" id="449393"/>
    <lineage>
        <taxon>unclassified sequences</taxon>
        <taxon>metagenomes</taxon>
        <taxon>ecological metagenomes</taxon>
    </lineage>
</organism>
<dbReference type="SUPFAM" id="SSF55021">
    <property type="entry name" value="ACT-like"/>
    <property type="match status" value="1"/>
</dbReference>
<protein>
    <submittedName>
        <fullName evidence="6">Unannotated protein</fullName>
    </submittedName>
</protein>
<dbReference type="CDD" id="cd05399">
    <property type="entry name" value="NT_Rel-Spo_like"/>
    <property type="match status" value="1"/>
</dbReference>
<dbReference type="Pfam" id="PF19296">
    <property type="entry name" value="RelA_AH_RIS"/>
    <property type="match status" value="1"/>
</dbReference>
<dbReference type="InterPro" id="IPR004095">
    <property type="entry name" value="TGS"/>
</dbReference>
<dbReference type="Pfam" id="PF04607">
    <property type="entry name" value="RelA_SpoT"/>
    <property type="match status" value="1"/>
</dbReference>
<sequence length="709" mass="78820">MAAGIGTAEAARLVDDAFLFAVEAHGTQVRASGEPYVTHPAEAALILADLGLDAATLVAALLHDVPEDTSVTTAEIAERFGDEVGTLVDGVTKLSKFSAMSAEEQHAENIRKMFLAMSQDIRVVLIKLGDRLHNMRTLAALPAEKQSRIARQTLEIYAPLAERLGIWQMKWELEDLAFKALEPERYHELASMVELRRDMRADYVQRAIAVLKPELERAGIEAEFSGRAKHLYSIHKKMARRSSDFSEIYDVYAIRVIVENLRDCYAALGAVHSVWRPIPNQFDDYIAVPKNNLYQSLHTAVVALDGRPLEVQIRTRSMHEVAEVGIAAHWRYKDGTQPDAAYDAKLAWLRQLLEWQRDVTDASEFLEGVRLDVFQDQVYVFTPKGDVKELPAGATPLDFAYLVHTDIGHRCIGAKVNNRLVPLEYRLKSGDIIEVVTARGKHGPSRDWLNVATTRQARNKIRQWFKHQERDENVLHGRESLERELRRLARTTLDSIGRERLEEVAKQMNQGSVDDLYAAIGYGAVGPQQVVSRLGVASDDAKSLLPLSTSATTIAPAERTGGIRVKGVPDLLTRFGRCCRPLPGDPIVGFITRGKGVTVHLASCDASTSAREASRLIDVEWEMTPATTESYPVTIRVEGLDRTGLFSEITQVVAEQKVNILSATVQTTGQTNAEMLMTLAVGSISELARLMARLERVRGVRSVSREQHQ</sequence>
<dbReference type="InterPro" id="IPR043519">
    <property type="entry name" value="NT_sf"/>
</dbReference>
<dbReference type="InterPro" id="IPR004811">
    <property type="entry name" value="RelA/Spo_fam"/>
</dbReference>
<dbReference type="PROSITE" id="PS51831">
    <property type="entry name" value="HD"/>
    <property type="match status" value="1"/>
</dbReference>
<feature type="domain" description="TGS" evidence="5">
    <location>
        <begin position="376"/>
        <end position="437"/>
    </location>
</feature>
<dbReference type="InterPro" id="IPR045865">
    <property type="entry name" value="ACT-like_dom_sf"/>
</dbReference>
<reference evidence="6" key="1">
    <citation type="submission" date="2020-05" db="EMBL/GenBank/DDBJ databases">
        <authorList>
            <person name="Chiriac C."/>
            <person name="Salcher M."/>
            <person name="Ghai R."/>
            <person name="Kavagutti S V."/>
        </authorList>
    </citation>
    <scope>NUCLEOTIDE SEQUENCE</scope>
</reference>
<evidence type="ECO:0000259" key="3">
    <source>
        <dbReference type="PROSITE" id="PS51671"/>
    </source>
</evidence>
<proteinExistence type="inferred from homology"/>
<feature type="domain" description="HD" evidence="4">
    <location>
        <begin position="36"/>
        <end position="135"/>
    </location>
</feature>
<dbReference type="CDD" id="cd00077">
    <property type="entry name" value="HDc"/>
    <property type="match status" value="1"/>
</dbReference>
<dbReference type="GO" id="GO:0005886">
    <property type="term" value="C:plasma membrane"/>
    <property type="evidence" value="ECO:0007669"/>
    <property type="project" value="TreeGrafter"/>
</dbReference>
<dbReference type="NCBIfam" id="TIGR00691">
    <property type="entry name" value="spoT_relA"/>
    <property type="match status" value="1"/>
</dbReference>
<dbReference type="GO" id="GO:0015969">
    <property type="term" value="P:guanosine tetraphosphate metabolic process"/>
    <property type="evidence" value="ECO:0007669"/>
    <property type="project" value="InterPro"/>
</dbReference>
<dbReference type="InterPro" id="IPR002912">
    <property type="entry name" value="ACT_dom"/>
</dbReference>
<dbReference type="EMBL" id="CAFBMS010000072">
    <property type="protein sequence ID" value="CAB4923979.1"/>
    <property type="molecule type" value="Genomic_DNA"/>
</dbReference>
<evidence type="ECO:0000256" key="1">
    <source>
        <dbReference type="ARBA" id="ARBA00007476"/>
    </source>
</evidence>
<accession>A0A6J7HZP6</accession>
<dbReference type="Gene3D" id="3.30.460.10">
    <property type="entry name" value="Beta Polymerase, domain 2"/>
    <property type="match status" value="1"/>
</dbReference>
<dbReference type="PANTHER" id="PTHR21262">
    <property type="entry name" value="GUANOSINE-3',5'-BIS DIPHOSPHATE 3'-PYROPHOSPHOHYDROLASE"/>
    <property type="match status" value="1"/>
</dbReference>
<comment type="pathway">
    <text evidence="2">Purine metabolism.</text>
</comment>
<dbReference type="SUPFAM" id="SSF81271">
    <property type="entry name" value="TGS-like"/>
    <property type="match status" value="1"/>
</dbReference>
<dbReference type="SUPFAM" id="SSF109604">
    <property type="entry name" value="HD-domain/PDEase-like"/>
    <property type="match status" value="1"/>
</dbReference>
<feature type="domain" description="ACT" evidence="3">
    <location>
        <begin position="634"/>
        <end position="708"/>
    </location>
</feature>
<dbReference type="Gene3D" id="3.30.70.260">
    <property type="match status" value="1"/>
</dbReference>
<dbReference type="InterPro" id="IPR003607">
    <property type="entry name" value="HD/PDEase_dom"/>
</dbReference>
<gene>
    <name evidence="6" type="ORF">UFOPK3614_01020</name>
</gene>
<dbReference type="PROSITE" id="PS51880">
    <property type="entry name" value="TGS"/>
    <property type="match status" value="1"/>
</dbReference>
<dbReference type="AlphaFoldDB" id="A0A6J7HZP6"/>
<dbReference type="Pfam" id="PF13291">
    <property type="entry name" value="ACT_4"/>
    <property type="match status" value="1"/>
</dbReference>
<dbReference type="CDD" id="cd01668">
    <property type="entry name" value="TGS_RSH"/>
    <property type="match status" value="1"/>
</dbReference>
<dbReference type="FunFam" id="3.10.20.30:FF:000002">
    <property type="entry name" value="GTP pyrophosphokinase (RelA/SpoT)"/>
    <property type="match status" value="1"/>
</dbReference>
<dbReference type="FunFam" id="1.10.3210.10:FF:000001">
    <property type="entry name" value="GTP pyrophosphokinase RelA"/>
    <property type="match status" value="1"/>
</dbReference>
<evidence type="ECO:0000313" key="6">
    <source>
        <dbReference type="EMBL" id="CAB4923979.1"/>
    </source>
</evidence>
<evidence type="ECO:0000259" key="5">
    <source>
        <dbReference type="PROSITE" id="PS51880"/>
    </source>
</evidence>
<dbReference type="InterPro" id="IPR012675">
    <property type="entry name" value="Beta-grasp_dom_sf"/>
</dbReference>